<dbReference type="InterPro" id="IPR011990">
    <property type="entry name" value="TPR-like_helical_dom_sf"/>
</dbReference>
<dbReference type="PANTHER" id="PTHR23184:SF9">
    <property type="entry name" value="TETRATRICOPEPTIDE REPEAT PROTEIN 14"/>
    <property type="match status" value="1"/>
</dbReference>
<dbReference type="SMART" id="SM00316">
    <property type="entry name" value="S1"/>
    <property type="match status" value="1"/>
</dbReference>
<dbReference type="SUPFAM" id="SSF48452">
    <property type="entry name" value="TPR-like"/>
    <property type="match status" value="1"/>
</dbReference>
<dbReference type="AlphaFoldDB" id="A0ABD0Y5V2"/>
<dbReference type="PANTHER" id="PTHR23184">
    <property type="entry name" value="TETRATRICOPEPTIDE REPEAT PROTEIN 14"/>
    <property type="match status" value="1"/>
</dbReference>
<dbReference type="SMART" id="SM00028">
    <property type="entry name" value="TPR"/>
    <property type="match status" value="3"/>
</dbReference>
<feature type="repeat" description="TPR" evidence="1">
    <location>
        <begin position="297"/>
        <end position="330"/>
    </location>
</feature>
<organism evidence="4 5">
    <name type="scientific">Umbra pygmaea</name>
    <name type="common">Eastern mudminnow</name>
    <dbReference type="NCBI Taxonomy" id="75934"/>
    <lineage>
        <taxon>Eukaryota</taxon>
        <taxon>Metazoa</taxon>
        <taxon>Chordata</taxon>
        <taxon>Craniata</taxon>
        <taxon>Vertebrata</taxon>
        <taxon>Euteleostomi</taxon>
        <taxon>Actinopterygii</taxon>
        <taxon>Neopterygii</taxon>
        <taxon>Teleostei</taxon>
        <taxon>Protacanthopterygii</taxon>
        <taxon>Esociformes</taxon>
        <taxon>Umbridae</taxon>
        <taxon>Umbra</taxon>
    </lineage>
</organism>
<feature type="compositionally biased region" description="Basic and acidic residues" evidence="2">
    <location>
        <begin position="596"/>
        <end position="637"/>
    </location>
</feature>
<evidence type="ECO:0000256" key="2">
    <source>
        <dbReference type="SAM" id="MobiDB-lite"/>
    </source>
</evidence>
<evidence type="ECO:0000313" key="4">
    <source>
        <dbReference type="EMBL" id="KAL1022401.1"/>
    </source>
</evidence>
<feature type="compositionally biased region" description="Polar residues" evidence="2">
    <location>
        <begin position="566"/>
        <end position="576"/>
    </location>
</feature>
<feature type="compositionally biased region" description="Polar residues" evidence="2">
    <location>
        <begin position="526"/>
        <end position="539"/>
    </location>
</feature>
<dbReference type="Gene3D" id="1.25.40.10">
    <property type="entry name" value="Tetratricopeptide repeat domain"/>
    <property type="match status" value="1"/>
</dbReference>
<feature type="region of interest" description="Disordered" evidence="2">
    <location>
        <begin position="695"/>
        <end position="733"/>
    </location>
</feature>
<accession>A0ABD0Y5V2</accession>
<dbReference type="Pfam" id="PF13414">
    <property type="entry name" value="TPR_11"/>
    <property type="match status" value="1"/>
</dbReference>
<gene>
    <name evidence="4" type="ORF">UPYG_G00026420</name>
</gene>
<dbReference type="PROSITE" id="PS50126">
    <property type="entry name" value="S1"/>
    <property type="match status" value="1"/>
</dbReference>
<keyword evidence="5" id="KW-1185">Reference proteome</keyword>
<feature type="region of interest" description="Disordered" evidence="2">
    <location>
        <begin position="453"/>
        <end position="678"/>
    </location>
</feature>
<feature type="compositionally biased region" description="Basic and acidic residues" evidence="2">
    <location>
        <begin position="697"/>
        <end position="716"/>
    </location>
</feature>
<evidence type="ECO:0000256" key="1">
    <source>
        <dbReference type="PROSITE-ProRule" id="PRU00339"/>
    </source>
</evidence>
<feature type="compositionally biased region" description="Low complexity" evidence="2">
    <location>
        <begin position="465"/>
        <end position="479"/>
    </location>
</feature>
<evidence type="ECO:0000259" key="3">
    <source>
        <dbReference type="PROSITE" id="PS50126"/>
    </source>
</evidence>
<evidence type="ECO:0000313" key="5">
    <source>
        <dbReference type="Proteomes" id="UP001557470"/>
    </source>
</evidence>
<dbReference type="InterPro" id="IPR019734">
    <property type="entry name" value="TPR_rpt"/>
</dbReference>
<name>A0ABD0Y5V2_UMBPY</name>
<dbReference type="InterPro" id="IPR003029">
    <property type="entry name" value="S1_domain"/>
</dbReference>
<dbReference type="InterPro" id="IPR012340">
    <property type="entry name" value="NA-bd_OB-fold"/>
</dbReference>
<feature type="compositionally biased region" description="Basic residues" evidence="2">
    <location>
        <begin position="481"/>
        <end position="505"/>
    </location>
</feature>
<feature type="repeat" description="TPR" evidence="1">
    <location>
        <begin position="331"/>
        <end position="364"/>
    </location>
</feature>
<protein>
    <recommendedName>
        <fullName evidence="3">S1 motif domain-containing protein</fullName>
    </recommendedName>
</protein>
<sequence length="761" mass="85567">MDRDLLRQTLSYHGQTLFAHLKCEQSENPGFKAIENDLSKASYQRKDGGEDNAVVEQFIARKADILFAPSWKSSAPEDVLEDEGEEPYAIMPPLEQFMDVPFEERRNLLYRDMERGDIVIGRINSIRDFGFFVTLMCMGGGLERDIEDLEITALCPLRDVPSNGNHDDPLSYYQMNDLIRAGVKDIDRYHEKITISLQPSSLAPNLMNLKLGVVSRDDLPLHYSRILRVANDNRETYERVLEGSLGYSNPSNVEYILGKIGISETQPPSLMRGLQRKHFLMEDFATAIRKKQSASWALKCVRIGVDHFKSGRYVEAMNEYNKALEIDNNNVEALVARGALYANKGSLLKAITDFELALETCPTHRNAKKYLCQTLVERGGQLEEEEKLVTAEGFYRKALTLDDNFPDAKQAVRKIELLIQKSLKLRDEAAAKDAEKSKNVETSAEKLRKILKEEKRMKRKRKRSSSSSTSFSSSSSERSSSGRRKSKKKRKWRRSSRGEKRRTRISSKDNKSVADDEEEWYPAPPNTSASFLNLKTSTVRPFDVPDTTEDQGQHHSKGRNYFRSHCSLSSVSTDALDNSRGRFEEDPFDISPQRAEGSKGKGEGSKGEGGRDKNGDGEVNGRVRDREASRGKRKSQEGHTVPQEVSSSSEKAKNRRTSSSASSEHSSKSSQSNLPSQSCVSIYSLSDIGGYGSTEQAIKKEENRAVQRYDGGDKYRSSPYTSGNGKGSAAEGKKKVLPTNLLDLFSQIAQFEKEKCIKLKK</sequence>
<dbReference type="EMBL" id="JAGEUA010000001">
    <property type="protein sequence ID" value="KAL1022401.1"/>
    <property type="molecule type" value="Genomic_DNA"/>
</dbReference>
<dbReference type="SUPFAM" id="SSF50249">
    <property type="entry name" value="Nucleic acid-binding proteins"/>
    <property type="match status" value="1"/>
</dbReference>
<dbReference type="InterPro" id="IPR039190">
    <property type="entry name" value="TTC14"/>
</dbReference>
<dbReference type="PROSITE" id="PS50005">
    <property type="entry name" value="TPR"/>
    <property type="match status" value="2"/>
</dbReference>
<keyword evidence="1" id="KW-0802">TPR repeat</keyword>
<feature type="compositionally biased region" description="Low complexity" evidence="2">
    <location>
        <begin position="658"/>
        <end position="678"/>
    </location>
</feature>
<dbReference type="Gene3D" id="2.40.50.140">
    <property type="entry name" value="Nucleic acid-binding proteins"/>
    <property type="match status" value="1"/>
</dbReference>
<comment type="caution">
    <text evidence="4">The sequence shown here is derived from an EMBL/GenBank/DDBJ whole genome shotgun (WGS) entry which is preliminary data.</text>
</comment>
<dbReference type="Proteomes" id="UP001557470">
    <property type="component" value="Unassembled WGS sequence"/>
</dbReference>
<feature type="domain" description="S1 motif" evidence="3">
    <location>
        <begin position="116"/>
        <end position="198"/>
    </location>
</feature>
<reference evidence="4 5" key="1">
    <citation type="submission" date="2024-06" db="EMBL/GenBank/DDBJ databases">
        <authorList>
            <person name="Pan Q."/>
            <person name="Wen M."/>
            <person name="Jouanno E."/>
            <person name="Zahm M."/>
            <person name="Klopp C."/>
            <person name="Cabau C."/>
            <person name="Louis A."/>
            <person name="Berthelot C."/>
            <person name="Parey E."/>
            <person name="Roest Crollius H."/>
            <person name="Montfort J."/>
            <person name="Robinson-Rechavi M."/>
            <person name="Bouchez O."/>
            <person name="Lampietro C."/>
            <person name="Lopez Roques C."/>
            <person name="Donnadieu C."/>
            <person name="Postlethwait J."/>
            <person name="Bobe J."/>
            <person name="Verreycken H."/>
            <person name="Guiguen Y."/>
        </authorList>
    </citation>
    <scope>NUCLEOTIDE SEQUENCE [LARGE SCALE GENOMIC DNA]</scope>
    <source>
        <strain evidence="4">Up_M1</strain>
        <tissue evidence="4">Testis</tissue>
    </source>
</reference>
<proteinExistence type="predicted"/>